<accession>A0ABT8PIT3</accession>
<reference evidence="1" key="1">
    <citation type="submission" date="2023-07" db="EMBL/GenBank/DDBJ databases">
        <title>A collection of bacterial strains from the Burkholderia cepacia Research Laboratory and Repository.</title>
        <authorList>
            <person name="Lipuma J."/>
            <person name="Spilker T."/>
            <person name="Caverly L."/>
        </authorList>
    </citation>
    <scope>NUCLEOTIDE SEQUENCE</scope>
    <source>
        <strain evidence="1">AU42020</strain>
    </source>
</reference>
<organism evidence="1 2">
    <name type="scientific">Burkholderia metallica</name>
    <dbReference type="NCBI Taxonomy" id="488729"/>
    <lineage>
        <taxon>Bacteria</taxon>
        <taxon>Pseudomonadati</taxon>
        <taxon>Pseudomonadota</taxon>
        <taxon>Betaproteobacteria</taxon>
        <taxon>Burkholderiales</taxon>
        <taxon>Burkholderiaceae</taxon>
        <taxon>Burkholderia</taxon>
        <taxon>Burkholderia cepacia complex</taxon>
    </lineage>
</organism>
<dbReference type="InterPro" id="IPR011990">
    <property type="entry name" value="TPR-like_helical_dom_sf"/>
</dbReference>
<keyword evidence="2" id="KW-1185">Reference proteome</keyword>
<proteinExistence type="predicted"/>
<dbReference type="InterPro" id="IPR002201">
    <property type="entry name" value="Glyco_trans_9"/>
</dbReference>
<dbReference type="Pfam" id="PF01075">
    <property type="entry name" value="Glyco_transf_9"/>
    <property type="match status" value="1"/>
</dbReference>
<protein>
    <submittedName>
        <fullName evidence="1">Glycosyltransferase family 9 protein</fullName>
    </submittedName>
</protein>
<name>A0ABT8PIT3_9BURK</name>
<gene>
    <name evidence="1" type="ORF">QZM52_27585</name>
</gene>
<sequence length="472" mass="52797">MTNGNPVLDVQHLVQRGEMDEARRLLDSLRADDGDSALFFHACAQFHYFLGEFEKAVDLCVAVTQRAPGYTNHRMILFHACAHLGRINVLDAHFEALVQGLNEWDRLQIQFEIQSLFGQDDEIITRSASCQASHLAGAIPNATAIQLRKNRSTSLMRAYGIAAGLNEYASAFTSRPAVSEIYGITDPGYWCGDTPLPRILRYVRGGGFGDWLQFVRYRALLAQTGTALILHEPWPCLPVNPAWLNDYRDIGARELLAPLSGSAPHDEMWATPFSLFTALFPLAGYLPARRAMYEETPSPSIADLATRIRHDARGRPCVALFWSGNESAHGDFAWRSLRLHQIRPLLENQDIHWVVLQRGLEMQRWLADDLSHSTTNIDSTVDLHSLAMLLSTASDAVVSVDSGPLHLAASLNLPTLLLSPLHGDWRYERMPTATPWYPNVRIVRQPMMGDWHATVAEAGRILDVWCRTGKLS</sequence>
<dbReference type="Gene3D" id="3.40.50.2000">
    <property type="entry name" value="Glycogen Phosphorylase B"/>
    <property type="match status" value="1"/>
</dbReference>
<dbReference type="SUPFAM" id="SSF48452">
    <property type="entry name" value="TPR-like"/>
    <property type="match status" value="1"/>
</dbReference>
<dbReference type="Proteomes" id="UP001171606">
    <property type="component" value="Unassembled WGS sequence"/>
</dbReference>
<dbReference type="RefSeq" id="WP_301756975.1">
    <property type="nucleotide sequence ID" value="NZ_JAUJSQ010000013.1"/>
</dbReference>
<dbReference type="SUPFAM" id="SSF53756">
    <property type="entry name" value="UDP-Glycosyltransferase/glycogen phosphorylase"/>
    <property type="match status" value="1"/>
</dbReference>
<dbReference type="Gene3D" id="1.25.40.10">
    <property type="entry name" value="Tetratricopeptide repeat domain"/>
    <property type="match status" value="1"/>
</dbReference>
<dbReference type="EMBL" id="JAUJSQ010000013">
    <property type="protein sequence ID" value="MDN7935040.1"/>
    <property type="molecule type" value="Genomic_DNA"/>
</dbReference>
<evidence type="ECO:0000313" key="1">
    <source>
        <dbReference type="EMBL" id="MDN7935040.1"/>
    </source>
</evidence>
<comment type="caution">
    <text evidence="1">The sequence shown here is derived from an EMBL/GenBank/DDBJ whole genome shotgun (WGS) entry which is preliminary data.</text>
</comment>
<evidence type="ECO:0000313" key="2">
    <source>
        <dbReference type="Proteomes" id="UP001171606"/>
    </source>
</evidence>